<gene>
    <name evidence="2" type="ORF">K469DRAFT_234957</name>
</gene>
<feature type="chain" id="PRO_5025649320" evidence="1">
    <location>
        <begin position="24"/>
        <end position="142"/>
    </location>
</feature>
<feature type="signal peptide" evidence="1">
    <location>
        <begin position="1"/>
        <end position="23"/>
    </location>
</feature>
<keyword evidence="1" id="KW-0732">Signal</keyword>
<proteinExistence type="predicted"/>
<reference evidence="2" key="1">
    <citation type="journal article" date="2020" name="Stud. Mycol.">
        <title>101 Dothideomycetes genomes: a test case for predicting lifestyles and emergence of pathogens.</title>
        <authorList>
            <person name="Haridas S."/>
            <person name="Albert R."/>
            <person name="Binder M."/>
            <person name="Bloem J."/>
            <person name="Labutti K."/>
            <person name="Salamov A."/>
            <person name="Andreopoulos B."/>
            <person name="Baker S."/>
            <person name="Barry K."/>
            <person name="Bills G."/>
            <person name="Bluhm B."/>
            <person name="Cannon C."/>
            <person name="Castanera R."/>
            <person name="Culley D."/>
            <person name="Daum C."/>
            <person name="Ezra D."/>
            <person name="Gonzalez J."/>
            <person name="Henrissat B."/>
            <person name="Kuo A."/>
            <person name="Liang C."/>
            <person name="Lipzen A."/>
            <person name="Lutzoni F."/>
            <person name="Magnuson J."/>
            <person name="Mondo S."/>
            <person name="Nolan M."/>
            <person name="Ohm R."/>
            <person name="Pangilinan J."/>
            <person name="Park H.-J."/>
            <person name="Ramirez L."/>
            <person name="Alfaro M."/>
            <person name="Sun H."/>
            <person name="Tritt A."/>
            <person name="Yoshinaga Y."/>
            <person name="Zwiers L.-H."/>
            <person name="Turgeon B."/>
            <person name="Goodwin S."/>
            <person name="Spatafora J."/>
            <person name="Crous P."/>
            <person name="Grigoriev I."/>
        </authorList>
    </citation>
    <scope>NUCLEOTIDE SEQUENCE</scope>
    <source>
        <strain evidence="2">CBS 207.26</strain>
    </source>
</reference>
<evidence type="ECO:0000256" key="1">
    <source>
        <dbReference type="SAM" id="SignalP"/>
    </source>
</evidence>
<dbReference type="EMBL" id="ML994613">
    <property type="protein sequence ID" value="KAF2193368.1"/>
    <property type="molecule type" value="Genomic_DNA"/>
</dbReference>
<protein>
    <submittedName>
        <fullName evidence="2">Uncharacterized protein</fullName>
    </submittedName>
</protein>
<name>A0A6A6ERM5_9PEZI</name>
<dbReference type="Proteomes" id="UP000800200">
    <property type="component" value="Unassembled WGS sequence"/>
</dbReference>
<evidence type="ECO:0000313" key="3">
    <source>
        <dbReference type="Proteomes" id="UP000800200"/>
    </source>
</evidence>
<keyword evidence="3" id="KW-1185">Reference proteome</keyword>
<evidence type="ECO:0000313" key="2">
    <source>
        <dbReference type="EMBL" id="KAF2193368.1"/>
    </source>
</evidence>
<sequence length="142" mass="15113">MLVTAPVSLILAFHQLLPPLSNCTFCSSFSSVPSIVESIDASASSSDLIVQFSPSKATQRPRTTCRVAPHHLAWRQKSPTDHSSLDLQPNQSSGFPLSLFYGQKVSAATSSTACGHNNSLPLTSALSLSTIGTSSDLVQLYY</sequence>
<accession>A0A6A6ERM5</accession>
<dbReference type="AlphaFoldDB" id="A0A6A6ERM5"/>
<organism evidence="2 3">
    <name type="scientific">Zopfia rhizophila CBS 207.26</name>
    <dbReference type="NCBI Taxonomy" id="1314779"/>
    <lineage>
        <taxon>Eukaryota</taxon>
        <taxon>Fungi</taxon>
        <taxon>Dikarya</taxon>
        <taxon>Ascomycota</taxon>
        <taxon>Pezizomycotina</taxon>
        <taxon>Dothideomycetes</taxon>
        <taxon>Dothideomycetes incertae sedis</taxon>
        <taxon>Zopfiaceae</taxon>
        <taxon>Zopfia</taxon>
    </lineage>
</organism>